<evidence type="ECO:0000256" key="1">
    <source>
        <dbReference type="SAM" id="Phobius"/>
    </source>
</evidence>
<feature type="transmembrane region" description="Helical" evidence="1">
    <location>
        <begin position="102"/>
        <end position="123"/>
    </location>
</feature>
<dbReference type="AlphaFoldDB" id="A0A4R2L7Q9"/>
<dbReference type="PANTHER" id="PTHR28008">
    <property type="entry name" value="DOMAIN PROTEIN, PUTATIVE (AFU_ORTHOLOGUE AFUA_3G10980)-RELATED"/>
    <property type="match status" value="1"/>
</dbReference>
<comment type="caution">
    <text evidence="2">The sequence shown here is derived from an EMBL/GenBank/DDBJ whole genome shotgun (WGS) entry which is preliminary data.</text>
</comment>
<evidence type="ECO:0000313" key="3">
    <source>
        <dbReference type="Proteomes" id="UP000295765"/>
    </source>
</evidence>
<dbReference type="OrthoDB" id="5568182at2"/>
<evidence type="ECO:0008006" key="4">
    <source>
        <dbReference type="Google" id="ProtNLM"/>
    </source>
</evidence>
<gene>
    <name evidence="2" type="ORF">EV699_1087</name>
</gene>
<keyword evidence="1" id="KW-1133">Transmembrane helix</keyword>
<dbReference type="EMBL" id="SLWY01000008">
    <property type="protein sequence ID" value="TCO81377.1"/>
    <property type="molecule type" value="Genomic_DNA"/>
</dbReference>
<organism evidence="2 3">
    <name type="scientific">Plasticicumulans lactativorans</name>
    <dbReference type="NCBI Taxonomy" id="1133106"/>
    <lineage>
        <taxon>Bacteria</taxon>
        <taxon>Pseudomonadati</taxon>
        <taxon>Pseudomonadota</taxon>
        <taxon>Gammaproteobacteria</taxon>
        <taxon>Candidatus Competibacteraceae</taxon>
        <taxon>Plasticicumulans</taxon>
    </lineage>
</organism>
<proteinExistence type="predicted"/>
<dbReference type="PANTHER" id="PTHR28008:SF1">
    <property type="entry name" value="DOMAIN PROTEIN, PUTATIVE (AFU_ORTHOLOGUE AFUA_3G10980)-RELATED"/>
    <property type="match status" value="1"/>
</dbReference>
<dbReference type="RefSeq" id="WP_132541136.1">
    <property type="nucleotide sequence ID" value="NZ_SLWY01000008.1"/>
</dbReference>
<keyword evidence="3" id="KW-1185">Reference proteome</keyword>
<feature type="transmembrane region" description="Helical" evidence="1">
    <location>
        <begin position="17"/>
        <end position="35"/>
    </location>
</feature>
<accession>A0A4R2L7Q9</accession>
<keyword evidence="1" id="KW-0472">Membrane</keyword>
<protein>
    <recommendedName>
        <fullName evidence="4">VanZ family protein</fullName>
    </recommendedName>
</protein>
<name>A0A4R2L7Q9_9GAMM</name>
<evidence type="ECO:0000313" key="2">
    <source>
        <dbReference type="EMBL" id="TCO81377.1"/>
    </source>
</evidence>
<feature type="transmembrane region" description="Helical" evidence="1">
    <location>
        <begin position="71"/>
        <end position="90"/>
    </location>
</feature>
<reference evidence="2 3" key="1">
    <citation type="submission" date="2019-03" db="EMBL/GenBank/DDBJ databases">
        <title>Genomic Encyclopedia of Type Strains, Phase IV (KMG-IV): sequencing the most valuable type-strain genomes for metagenomic binning, comparative biology and taxonomic classification.</title>
        <authorList>
            <person name="Goeker M."/>
        </authorList>
    </citation>
    <scope>NUCLEOTIDE SEQUENCE [LARGE SCALE GENOMIC DNA]</scope>
    <source>
        <strain evidence="2 3">DSM 25287</strain>
    </source>
</reference>
<sequence length="133" mass="14800">MTPESNSVPVVLARRRLWQAFAWCGVVVLVVLTLMPDPPEPPSFLAWDKAQHGLAYAGLAWWFRQAFTRRWVWPLFLVALGVALEFLQGWSGWRTFDTADMLANACGVLAGLVLASGPGGRFLPWLDRHLAPA</sequence>
<dbReference type="Proteomes" id="UP000295765">
    <property type="component" value="Unassembled WGS sequence"/>
</dbReference>
<keyword evidence="1" id="KW-0812">Transmembrane</keyword>